<protein>
    <submittedName>
        <fullName evidence="1">Uncharacterized protein</fullName>
    </submittedName>
</protein>
<reference evidence="1" key="1">
    <citation type="submission" date="2014-09" db="EMBL/GenBank/DDBJ databases">
        <authorList>
            <person name="Magalhaes I.L.F."/>
            <person name="Oliveira U."/>
            <person name="Santos F.R."/>
            <person name="Vidigal T.H.D.A."/>
            <person name="Brescovit A.D."/>
            <person name="Santos A.J."/>
        </authorList>
    </citation>
    <scope>NUCLEOTIDE SEQUENCE</scope>
    <source>
        <tissue evidence="1">Shoot tissue taken approximately 20 cm above the soil surface</tissue>
    </source>
</reference>
<name>A0A0A9DE85_ARUDO</name>
<dbReference type="EMBL" id="GBRH01210986">
    <property type="protein sequence ID" value="JAD86909.1"/>
    <property type="molecule type" value="Transcribed_RNA"/>
</dbReference>
<accession>A0A0A9DE85</accession>
<dbReference type="AlphaFoldDB" id="A0A0A9DE85"/>
<proteinExistence type="predicted"/>
<sequence>MLLYLRKWLKQLLLLSLLNLCQFMLLDQSLKLWVLLSLKMKRTLTIKQLLNQLMLQYIILPNINP</sequence>
<reference evidence="1" key="2">
    <citation type="journal article" date="2015" name="Data Brief">
        <title>Shoot transcriptome of the giant reed, Arundo donax.</title>
        <authorList>
            <person name="Barrero R.A."/>
            <person name="Guerrero F.D."/>
            <person name="Moolhuijzen P."/>
            <person name="Goolsby J.A."/>
            <person name="Tidwell J."/>
            <person name="Bellgard S.E."/>
            <person name="Bellgard M.I."/>
        </authorList>
    </citation>
    <scope>NUCLEOTIDE SEQUENCE</scope>
    <source>
        <tissue evidence="1">Shoot tissue taken approximately 20 cm above the soil surface</tissue>
    </source>
</reference>
<evidence type="ECO:0000313" key="1">
    <source>
        <dbReference type="EMBL" id="JAD86909.1"/>
    </source>
</evidence>
<organism evidence="1">
    <name type="scientific">Arundo donax</name>
    <name type="common">Giant reed</name>
    <name type="synonym">Donax arundinaceus</name>
    <dbReference type="NCBI Taxonomy" id="35708"/>
    <lineage>
        <taxon>Eukaryota</taxon>
        <taxon>Viridiplantae</taxon>
        <taxon>Streptophyta</taxon>
        <taxon>Embryophyta</taxon>
        <taxon>Tracheophyta</taxon>
        <taxon>Spermatophyta</taxon>
        <taxon>Magnoliopsida</taxon>
        <taxon>Liliopsida</taxon>
        <taxon>Poales</taxon>
        <taxon>Poaceae</taxon>
        <taxon>PACMAD clade</taxon>
        <taxon>Arundinoideae</taxon>
        <taxon>Arundineae</taxon>
        <taxon>Arundo</taxon>
    </lineage>
</organism>